<gene>
    <name evidence="1" type="ORF">W911_11115</name>
</gene>
<dbReference type="Proteomes" id="UP000018542">
    <property type="component" value="Chromosome"/>
</dbReference>
<evidence type="ECO:0000313" key="1">
    <source>
        <dbReference type="EMBL" id="AHB50208.1"/>
    </source>
</evidence>
<evidence type="ECO:0000313" key="2">
    <source>
        <dbReference type="Proteomes" id="UP000018542"/>
    </source>
</evidence>
<dbReference type="EMBL" id="CP006912">
    <property type="protein sequence ID" value="AHB50208.1"/>
    <property type="molecule type" value="Genomic_DNA"/>
</dbReference>
<dbReference type="KEGG" id="hni:W911_11115"/>
<name>V5SI42_9HYPH</name>
<dbReference type="STRING" id="1029756.W911_11115"/>
<dbReference type="AlphaFoldDB" id="V5SI42"/>
<proteinExistence type="predicted"/>
<sequence>MAIRDAAKLDKTGPVAPDRFFLVRMKRERSLANEEPVC</sequence>
<dbReference type="PATRIC" id="fig|1029756.8.peg.2311"/>
<organism evidence="1 2">
    <name type="scientific">Hyphomicrobium nitrativorans NL23</name>
    <dbReference type="NCBI Taxonomy" id="1029756"/>
    <lineage>
        <taxon>Bacteria</taxon>
        <taxon>Pseudomonadati</taxon>
        <taxon>Pseudomonadota</taxon>
        <taxon>Alphaproteobacteria</taxon>
        <taxon>Hyphomicrobiales</taxon>
        <taxon>Hyphomicrobiaceae</taxon>
        <taxon>Hyphomicrobium</taxon>
    </lineage>
</organism>
<accession>V5SI42</accession>
<keyword evidence="2" id="KW-1185">Reference proteome</keyword>
<protein>
    <submittedName>
        <fullName evidence="1">Uncharacterized protein</fullName>
    </submittedName>
</protein>
<dbReference type="HOGENOM" id="CLU_3328809_0_0_5"/>
<reference evidence="1 2" key="1">
    <citation type="journal article" date="2014" name="Genome Announc.">
        <title>Complete Genome Sequence of Hyphomicrobium nitrativorans Strain NL23, a Denitrifying Bacterium Isolated from Biofilm of a Methanol-Fed Denitrification System Treating Seawater at the Montreal Biodome.</title>
        <authorList>
            <person name="Martineau C."/>
            <person name="Villeneuve C."/>
            <person name="Mauffrey F."/>
            <person name="Villemur R."/>
        </authorList>
    </citation>
    <scope>NUCLEOTIDE SEQUENCE [LARGE SCALE GENOMIC DNA]</scope>
    <source>
        <strain evidence="1">NL23</strain>
    </source>
</reference>